<dbReference type="InterPro" id="IPR001310">
    <property type="entry name" value="Histidine_triad_HIT"/>
</dbReference>
<accession>R4K5V3</accession>
<dbReference type="RefSeq" id="WP_015615383.1">
    <property type="nucleotide sequence ID" value="NC_021182.1"/>
</dbReference>
<evidence type="ECO:0000313" key="6">
    <source>
        <dbReference type="Proteomes" id="UP000013523"/>
    </source>
</evidence>
<dbReference type="eggNOG" id="COG0537">
    <property type="taxonomic scope" value="Bacteria"/>
</dbReference>
<evidence type="ECO:0000313" key="5">
    <source>
        <dbReference type="EMBL" id="AGK97076.1"/>
    </source>
</evidence>
<dbReference type="PROSITE" id="PS51084">
    <property type="entry name" value="HIT_2"/>
    <property type="match status" value="1"/>
</dbReference>
<dbReference type="HOGENOM" id="CLU_056776_8_1_9"/>
<dbReference type="CDD" id="cd01276">
    <property type="entry name" value="PKCI_related"/>
    <property type="match status" value="1"/>
</dbReference>
<dbReference type="GO" id="GO:0016787">
    <property type="term" value="F:hydrolase activity"/>
    <property type="evidence" value="ECO:0007669"/>
    <property type="project" value="UniProtKB-KW"/>
</dbReference>
<dbReference type="STRING" id="86416.Clopa_2199"/>
<keyword evidence="6" id="KW-1185">Reference proteome</keyword>
<dbReference type="SUPFAM" id="SSF54197">
    <property type="entry name" value="HIT-like"/>
    <property type="match status" value="1"/>
</dbReference>
<evidence type="ECO:0000256" key="2">
    <source>
        <dbReference type="PIRSR" id="PIRSR601310-3"/>
    </source>
</evidence>
<dbReference type="PANTHER" id="PTHR23089">
    <property type="entry name" value="HISTIDINE TRIAD HIT PROTEIN"/>
    <property type="match status" value="1"/>
</dbReference>
<protein>
    <submittedName>
        <fullName evidence="5">HIT family hydrolase, diadenosine tetraphosphate hydrolase</fullName>
    </submittedName>
</protein>
<sequence length="110" mass="12232">MEDCLFCKIIKGEIPCDKVYEDDKVLSFKDINPEAPVHVLTVPKKHISSTNDLKAEDEELVGYIYTVMVKIAKQLGISEKGYRIISNCGEDAGQTVSHIHFHLLGGGKLD</sequence>
<evidence type="ECO:0000256" key="3">
    <source>
        <dbReference type="PROSITE-ProRule" id="PRU00464"/>
    </source>
</evidence>
<dbReference type="AlphaFoldDB" id="R4K5V3"/>
<reference evidence="5 6" key="1">
    <citation type="submission" date="2012-01" db="EMBL/GenBank/DDBJ databases">
        <title>Complete sequence of chromosome of Clostridium pasteurianum BC1.</title>
        <authorList>
            <consortium name="US DOE Joint Genome Institute"/>
            <person name="Lucas S."/>
            <person name="Han J."/>
            <person name="Lapidus A."/>
            <person name="Cheng J.-F."/>
            <person name="Goodwin L."/>
            <person name="Pitluck S."/>
            <person name="Peters L."/>
            <person name="Mikhailova N."/>
            <person name="Teshima H."/>
            <person name="Detter J.C."/>
            <person name="Han C."/>
            <person name="Tapia R."/>
            <person name="Land M."/>
            <person name="Hauser L."/>
            <person name="Kyrpides N."/>
            <person name="Ivanova N."/>
            <person name="Pagani I."/>
            <person name="Dunn J."/>
            <person name="Taghavi S."/>
            <person name="Francis A."/>
            <person name="van der Lelie D."/>
            <person name="Woyke T."/>
        </authorList>
    </citation>
    <scope>NUCLEOTIDE SEQUENCE [LARGE SCALE GENOMIC DNA]</scope>
    <source>
        <strain evidence="5 6">BC1</strain>
    </source>
</reference>
<organism evidence="5 6">
    <name type="scientific">Clostridium pasteurianum BC1</name>
    <dbReference type="NCBI Taxonomy" id="86416"/>
    <lineage>
        <taxon>Bacteria</taxon>
        <taxon>Bacillati</taxon>
        <taxon>Bacillota</taxon>
        <taxon>Clostridia</taxon>
        <taxon>Eubacteriales</taxon>
        <taxon>Clostridiaceae</taxon>
        <taxon>Clostridium</taxon>
    </lineage>
</organism>
<evidence type="ECO:0000259" key="4">
    <source>
        <dbReference type="PROSITE" id="PS51084"/>
    </source>
</evidence>
<dbReference type="KEGG" id="cpas:Clopa_2199"/>
<dbReference type="PRINTS" id="PR00332">
    <property type="entry name" value="HISTRIAD"/>
</dbReference>
<dbReference type="OrthoDB" id="9784774at2"/>
<evidence type="ECO:0000256" key="1">
    <source>
        <dbReference type="PIRSR" id="PIRSR601310-1"/>
    </source>
</evidence>
<dbReference type="PATRIC" id="fig|86416.3.peg.2175"/>
<dbReference type="InterPro" id="IPR011146">
    <property type="entry name" value="HIT-like"/>
</dbReference>
<dbReference type="Gene3D" id="3.30.428.10">
    <property type="entry name" value="HIT-like"/>
    <property type="match status" value="1"/>
</dbReference>
<dbReference type="PROSITE" id="PS00892">
    <property type="entry name" value="HIT_1"/>
    <property type="match status" value="1"/>
</dbReference>
<proteinExistence type="predicted"/>
<dbReference type="InterPro" id="IPR019808">
    <property type="entry name" value="Histidine_triad_CS"/>
</dbReference>
<gene>
    <name evidence="5" type="ORF">Clopa_2199</name>
</gene>
<dbReference type="EMBL" id="CP003261">
    <property type="protein sequence ID" value="AGK97076.1"/>
    <property type="molecule type" value="Genomic_DNA"/>
</dbReference>
<dbReference type="InterPro" id="IPR036265">
    <property type="entry name" value="HIT-like_sf"/>
</dbReference>
<feature type="short sequence motif" description="Histidine triad motif" evidence="2 3">
    <location>
        <begin position="98"/>
        <end position="102"/>
    </location>
</feature>
<feature type="domain" description="HIT" evidence="4">
    <location>
        <begin position="5"/>
        <end position="110"/>
    </location>
</feature>
<keyword evidence="5" id="KW-0378">Hydrolase</keyword>
<feature type="active site" description="Tele-AMP-histidine intermediate" evidence="1">
    <location>
        <position position="100"/>
    </location>
</feature>
<name>R4K5V3_CLOPA</name>
<dbReference type="Pfam" id="PF11969">
    <property type="entry name" value="DcpS_C"/>
    <property type="match status" value="1"/>
</dbReference>
<dbReference type="Proteomes" id="UP000013523">
    <property type="component" value="Chromosome"/>
</dbReference>